<feature type="transmembrane region" description="Helical" evidence="2">
    <location>
        <begin position="240"/>
        <end position="257"/>
    </location>
</feature>
<gene>
    <name evidence="3" type="ORF">FIBSPDRAFT_1046444</name>
</gene>
<protein>
    <submittedName>
        <fullName evidence="3">Uncharacterized protein</fullName>
    </submittedName>
</protein>
<accession>A0A166GQQ7</accession>
<sequence length="366" mass="39970">MSHGPRSSTMESDIADQHRSQHPSPDTSASTPGAPSPSSTVDRPPLRAPITPYRLFNIALLLGLGIPKAVFSAKGQSVVAGDLDWAGALIAGFIWWESVNDLPWIQWFYHKDLSRPIFDFLKKNTSSLFVFQWFIVPVLTGMLGVTLPVTIVAFLVYDISFATCLICGAAVWVVYKQAVPSPATGYNKFFLKVMLGVCPMAIMVAWIAYEESFGTAIIFGVIWAPLSAQAVLPVTDYNKFVLKVMLGAGPLATMVAWIAYEELSVACITLNVILAPLSAQAMLPVTNYNKFVFKVINGVYLLIALVGFIAYEESFVPRIILGLLGLLGAVYVVLVVLPVKDRIKFSIPSVCRALHLPGWDEPSDEV</sequence>
<feature type="transmembrane region" description="Helical" evidence="2">
    <location>
        <begin position="126"/>
        <end position="145"/>
    </location>
</feature>
<dbReference type="EMBL" id="KV417576">
    <property type="protein sequence ID" value="KZP18072.1"/>
    <property type="molecule type" value="Genomic_DNA"/>
</dbReference>
<feature type="transmembrane region" description="Helical" evidence="2">
    <location>
        <begin position="291"/>
        <end position="311"/>
    </location>
</feature>
<keyword evidence="2" id="KW-0472">Membrane</keyword>
<feature type="region of interest" description="Disordered" evidence="1">
    <location>
        <begin position="1"/>
        <end position="46"/>
    </location>
</feature>
<proteinExistence type="predicted"/>
<name>A0A166GQQ7_9AGAM</name>
<feature type="compositionally biased region" description="Low complexity" evidence="1">
    <location>
        <begin position="23"/>
        <end position="40"/>
    </location>
</feature>
<dbReference type="AlphaFoldDB" id="A0A166GQQ7"/>
<dbReference type="Proteomes" id="UP000076532">
    <property type="component" value="Unassembled WGS sequence"/>
</dbReference>
<evidence type="ECO:0000256" key="2">
    <source>
        <dbReference type="SAM" id="Phobius"/>
    </source>
</evidence>
<feature type="transmembrane region" description="Helical" evidence="2">
    <location>
        <begin position="215"/>
        <end position="233"/>
    </location>
</feature>
<feature type="transmembrane region" description="Helical" evidence="2">
    <location>
        <begin position="263"/>
        <end position="279"/>
    </location>
</feature>
<evidence type="ECO:0000313" key="3">
    <source>
        <dbReference type="EMBL" id="KZP18072.1"/>
    </source>
</evidence>
<dbReference type="OrthoDB" id="3058001at2759"/>
<evidence type="ECO:0000256" key="1">
    <source>
        <dbReference type="SAM" id="MobiDB-lite"/>
    </source>
</evidence>
<evidence type="ECO:0000313" key="4">
    <source>
        <dbReference type="Proteomes" id="UP000076532"/>
    </source>
</evidence>
<feature type="transmembrane region" description="Helical" evidence="2">
    <location>
        <begin position="189"/>
        <end position="209"/>
    </location>
</feature>
<feature type="compositionally biased region" description="Polar residues" evidence="1">
    <location>
        <begin position="1"/>
        <end position="11"/>
    </location>
</feature>
<feature type="transmembrane region" description="Helical" evidence="2">
    <location>
        <begin position="151"/>
        <end position="175"/>
    </location>
</feature>
<organism evidence="3 4">
    <name type="scientific">Athelia psychrophila</name>
    <dbReference type="NCBI Taxonomy" id="1759441"/>
    <lineage>
        <taxon>Eukaryota</taxon>
        <taxon>Fungi</taxon>
        <taxon>Dikarya</taxon>
        <taxon>Basidiomycota</taxon>
        <taxon>Agaricomycotina</taxon>
        <taxon>Agaricomycetes</taxon>
        <taxon>Agaricomycetidae</taxon>
        <taxon>Atheliales</taxon>
        <taxon>Atheliaceae</taxon>
        <taxon>Athelia</taxon>
    </lineage>
</organism>
<reference evidence="3 4" key="1">
    <citation type="journal article" date="2016" name="Mol. Biol. Evol.">
        <title>Comparative Genomics of Early-Diverging Mushroom-Forming Fungi Provides Insights into the Origins of Lignocellulose Decay Capabilities.</title>
        <authorList>
            <person name="Nagy L.G."/>
            <person name="Riley R."/>
            <person name="Tritt A."/>
            <person name="Adam C."/>
            <person name="Daum C."/>
            <person name="Floudas D."/>
            <person name="Sun H."/>
            <person name="Yadav J.S."/>
            <person name="Pangilinan J."/>
            <person name="Larsson K.H."/>
            <person name="Matsuura K."/>
            <person name="Barry K."/>
            <person name="Labutti K."/>
            <person name="Kuo R."/>
            <person name="Ohm R.A."/>
            <person name="Bhattacharya S.S."/>
            <person name="Shirouzu T."/>
            <person name="Yoshinaga Y."/>
            <person name="Martin F.M."/>
            <person name="Grigoriev I.V."/>
            <person name="Hibbett D.S."/>
        </authorList>
    </citation>
    <scope>NUCLEOTIDE SEQUENCE [LARGE SCALE GENOMIC DNA]</scope>
    <source>
        <strain evidence="3 4">CBS 109695</strain>
    </source>
</reference>
<feature type="transmembrane region" description="Helical" evidence="2">
    <location>
        <begin position="317"/>
        <end position="337"/>
    </location>
</feature>
<keyword evidence="4" id="KW-1185">Reference proteome</keyword>
<keyword evidence="2" id="KW-1133">Transmembrane helix</keyword>
<keyword evidence="2" id="KW-0812">Transmembrane</keyword>